<dbReference type="GO" id="GO:0005886">
    <property type="term" value="C:plasma membrane"/>
    <property type="evidence" value="ECO:0007669"/>
    <property type="project" value="UniProtKB-SubCell"/>
</dbReference>
<evidence type="ECO:0000256" key="5">
    <source>
        <dbReference type="ARBA" id="ARBA00022989"/>
    </source>
</evidence>
<dbReference type="GO" id="GO:0015031">
    <property type="term" value="P:protein transport"/>
    <property type="evidence" value="ECO:0007669"/>
    <property type="project" value="UniProtKB-KW"/>
</dbReference>
<accession>A0A240E0Z1</accession>
<dbReference type="Gene3D" id="3.30.420.270">
    <property type="match status" value="1"/>
</dbReference>
<proteinExistence type="inferred from homology"/>
<reference evidence="10" key="1">
    <citation type="submission" date="2017-08" db="EMBL/GenBank/DDBJ databases">
        <authorList>
            <person name="Varghese N."/>
            <person name="Submissions S."/>
        </authorList>
    </citation>
    <scope>NUCLEOTIDE SEQUENCE [LARGE SCALE GENOMIC DNA]</scope>
    <source>
        <strain evidence="10">AP-Melu-1000-B4</strain>
    </source>
</reference>
<evidence type="ECO:0000256" key="6">
    <source>
        <dbReference type="ARBA" id="ARBA00023136"/>
    </source>
</evidence>
<comment type="similarity">
    <text evidence="2 7">Belongs to the ExbD/TolR family.</text>
</comment>
<keyword evidence="10" id="KW-1185">Reference proteome</keyword>
<dbReference type="PANTHER" id="PTHR30558">
    <property type="entry name" value="EXBD MEMBRANE COMPONENT OF PMF-DRIVEN MACROMOLECULE IMPORT SYSTEM"/>
    <property type="match status" value="1"/>
</dbReference>
<evidence type="ECO:0000256" key="1">
    <source>
        <dbReference type="ARBA" id="ARBA00004162"/>
    </source>
</evidence>
<organism evidence="9 10">
    <name type="scientific">Polynucleobacter meluiroseus</name>
    <dbReference type="NCBI Taxonomy" id="1938814"/>
    <lineage>
        <taxon>Bacteria</taxon>
        <taxon>Pseudomonadati</taxon>
        <taxon>Pseudomonadota</taxon>
        <taxon>Betaproteobacteria</taxon>
        <taxon>Burkholderiales</taxon>
        <taxon>Burkholderiaceae</taxon>
        <taxon>Polynucleobacter</taxon>
    </lineage>
</organism>
<dbReference type="Proteomes" id="UP000218069">
    <property type="component" value="Unassembled WGS sequence"/>
</dbReference>
<evidence type="ECO:0000256" key="7">
    <source>
        <dbReference type="RuleBase" id="RU003879"/>
    </source>
</evidence>
<keyword evidence="7" id="KW-0813">Transport</keyword>
<evidence type="ECO:0000313" key="10">
    <source>
        <dbReference type="Proteomes" id="UP000218069"/>
    </source>
</evidence>
<keyword evidence="3" id="KW-1003">Cell membrane</keyword>
<keyword evidence="5 8" id="KW-1133">Transmembrane helix</keyword>
<dbReference type="RefSeq" id="WP_096672213.1">
    <property type="nucleotide sequence ID" value="NZ_OANS01000001.1"/>
</dbReference>
<gene>
    <name evidence="9" type="ORF">SAMN06295945_0457</name>
</gene>
<dbReference type="Pfam" id="PF02472">
    <property type="entry name" value="ExbD"/>
    <property type="match status" value="1"/>
</dbReference>
<feature type="transmembrane region" description="Helical" evidence="8">
    <location>
        <begin position="19"/>
        <end position="40"/>
    </location>
</feature>
<dbReference type="EMBL" id="OANS01000001">
    <property type="protein sequence ID" value="SNX28136.1"/>
    <property type="molecule type" value="Genomic_DNA"/>
</dbReference>
<evidence type="ECO:0000256" key="2">
    <source>
        <dbReference type="ARBA" id="ARBA00005811"/>
    </source>
</evidence>
<sequence length="138" mass="15235">MSIDGFETVQDNLIHEINITPFVDVMLVLLVVFMMTVPMLQHAVDVNLPQAGSKPLDAKPEIIRLHIDHAGAYVLDKQALQEGGLYPALQDIQQMNSQTTLHIYGDKKVPYEFVAKAMSMANSVGIEKIGFVTTPGEK</sequence>
<keyword evidence="4 7" id="KW-0812">Transmembrane</keyword>
<evidence type="ECO:0000256" key="4">
    <source>
        <dbReference type="ARBA" id="ARBA00022692"/>
    </source>
</evidence>
<evidence type="ECO:0000256" key="8">
    <source>
        <dbReference type="SAM" id="Phobius"/>
    </source>
</evidence>
<dbReference type="InterPro" id="IPR003400">
    <property type="entry name" value="ExbD"/>
</dbReference>
<evidence type="ECO:0000313" key="9">
    <source>
        <dbReference type="EMBL" id="SNX28136.1"/>
    </source>
</evidence>
<keyword evidence="7" id="KW-0653">Protein transport</keyword>
<protein>
    <submittedName>
        <fullName evidence="9">Biopolymer transport protein ExbD</fullName>
    </submittedName>
</protein>
<dbReference type="PANTHER" id="PTHR30558:SF7">
    <property type="entry name" value="TOL-PAL SYSTEM PROTEIN TOLR"/>
    <property type="match status" value="1"/>
</dbReference>
<name>A0A240E0Z1_9BURK</name>
<dbReference type="AlphaFoldDB" id="A0A240E0Z1"/>
<dbReference type="GO" id="GO:0022857">
    <property type="term" value="F:transmembrane transporter activity"/>
    <property type="evidence" value="ECO:0007669"/>
    <property type="project" value="InterPro"/>
</dbReference>
<keyword evidence="6 8" id="KW-0472">Membrane</keyword>
<comment type="subcellular location">
    <subcellularLocation>
        <location evidence="1">Cell membrane</location>
        <topology evidence="1">Single-pass membrane protein</topology>
    </subcellularLocation>
    <subcellularLocation>
        <location evidence="7">Cell membrane</location>
        <topology evidence="7">Single-pass type II membrane protein</topology>
    </subcellularLocation>
</comment>
<dbReference type="OrthoDB" id="9798629at2"/>
<evidence type="ECO:0000256" key="3">
    <source>
        <dbReference type="ARBA" id="ARBA00022475"/>
    </source>
</evidence>